<accession>A0A642C4R9</accession>
<dbReference type="AlphaFoldDB" id="A0A642C4R9"/>
<dbReference type="Proteomes" id="UP000435985">
    <property type="component" value="Unassembled WGS sequence"/>
</dbReference>
<feature type="domain" description="HTH deoR-type" evidence="3">
    <location>
        <begin position="209"/>
        <end position="264"/>
    </location>
</feature>
<dbReference type="InterPro" id="IPR013196">
    <property type="entry name" value="HTH_11"/>
</dbReference>
<evidence type="ECO:0000256" key="1">
    <source>
        <dbReference type="ARBA" id="ARBA00023015"/>
    </source>
</evidence>
<dbReference type="InterPro" id="IPR001034">
    <property type="entry name" value="DeoR_HTH"/>
</dbReference>
<dbReference type="InterPro" id="IPR038475">
    <property type="entry name" value="RecG_C_sf"/>
</dbReference>
<sequence length="271" mass="31666">IAGLLMFGKGLPVRERFDYLRMDYIDKSNLIGDQRYSDRLTYDGTWENNLFNFIRMVVPRLTRDIPRPFQMDGIIRKDDTPQHKAVREAFTNMIIHADLMLNGLLRVEKYDDRFVLSNPGLLKLPVEQIYAGGESKARNQRMQHMLRMIGYGENLGSGFPLILSAWNEKHWLKPELVEQPELMQVKLILHIENRVYVTKDVTKDVTKELTERQQIILEFMQADGTITISEMSQKTNVTERTIKRDIESLTEKGILSREGGRKEGRWVIRKI</sequence>
<dbReference type="Gene3D" id="1.10.10.10">
    <property type="entry name" value="Winged helix-like DNA-binding domain superfamily/Winged helix DNA-binding domain"/>
    <property type="match status" value="1"/>
</dbReference>
<dbReference type="PANTHER" id="PTHR30595">
    <property type="entry name" value="GLPR-RELATED TRANSCRIPTIONAL REPRESSOR"/>
    <property type="match status" value="1"/>
</dbReference>
<dbReference type="PANTHER" id="PTHR30595:SF6">
    <property type="entry name" value="SCHLAFEN ALBA-2 DOMAIN-CONTAINING PROTEIN"/>
    <property type="match status" value="1"/>
</dbReference>
<organism evidence="4 5">
    <name type="scientific">Bacteroides ovatus</name>
    <dbReference type="NCBI Taxonomy" id="28116"/>
    <lineage>
        <taxon>Bacteria</taxon>
        <taxon>Pseudomonadati</taxon>
        <taxon>Bacteroidota</taxon>
        <taxon>Bacteroidia</taxon>
        <taxon>Bacteroidales</taxon>
        <taxon>Bacteroidaceae</taxon>
        <taxon>Bacteroides</taxon>
    </lineage>
</organism>
<keyword evidence="2" id="KW-0804">Transcription</keyword>
<keyword evidence="1" id="KW-0805">Transcription regulation</keyword>
<dbReference type="InterPro" id="IPR036390">
    <property type="entry name" value="WH_DNA-bd_sf"/>
</dbReference>
<dbReference type="Pfam" id="PF08279">
    <property type="entry name" value="HTH_11"/>
    <property type="match status" value="1"/>
</dbReference>
<protein>
    <submittedName>
        <fullName evidence="4">HTH domain-containing protein</fullName>
    </submittedName>
</protein>
<comment type="caution">
    <text evidence="4">The sequence shown here is derived from an EMBL/GenBank/DDBJ whole genome shotgun (WGS) entry which is preliminary data.</text>
</comment>
<dbReference type="Pfam" id="PF13749">
    <property type="entry name" value="HATPase_c_4"/>
    <property type="match status" value="1"/>
</dbReference>
<feature type="non-terminal residue" evidence="4">
    <location>
        <position position="1"/>
    </location>
</feature>
<dbReference type="EMBL" id="VWFO01000198">
    <property type="protein sequence ID" value="KAA4659688.1"/>
    <property type="molecule type" value="Genomic_DNA"/>
</dbReference>
<dbReference type="GO" id="GO:0003700">
    <property type="term" value="F:DNA-binding transcription factor activity"/>
    <property type="evidence" value="ECO:0007669"/>
    <property type="project" value="InterPro"/>
</dbReference>
<dbReference type="InterPro" id="IPR036388">
    <property type="entry name" value="WH-like_DNA-bd_sf"/>
</dbReference>
<dbReference type="SMART" id="SM00420">
    <property type="entry name" value="HTH_DEOR"/>
    <property type="match status" value="1"/>
</dbReference>
<dbReference type="SUPFAM" id="SSF46785">
    <property type="entry name" value="Winged helix' DNA-binding domain"/>
    <property type="match status" value="1"/>
</dbReference>
<dbReference type="Gene3D" id="3.30.565.60">
    <property type="match status" value="1"/>
</dbReference>
<gene>
    <name evidence="4" type="ORF">F3B98_28270</name>
</gene>
<evidence type="ECO:0000313" key="5">
    <source>
        <dbReference type="Proteomes" id="UP000435985"/>
    </source>
</evidence>
<evidence type="ECO:0000256" key="2">
    <source>
        <dbReference type="ARBA" id="ARBA00023163"/>
    </source>
</evidence>
<dbReference type="PROSITE" id="PS51000">
    <property type="entry name" value="HTH_DEOR_2"/>
    <property type="match status" value="1"/>
</dbReference>
<evidence type="ECO:0000259" key="3">
    <source>
        <dbReference type="PROSITE" id="PS51000"/>
    </source>
</evidence>
<reference evidence="4 5" key="1">
    <citation type="journal article" date="2019" name="Nat. Med.">
        <title>A library of human gut bacterial isolates paired with longitudinal multiomics data enables mechanistic microbiome research.</title>
        <authorList>
            <person name="Poyet M."/>
            <person name="Groussin M."/>
            <person name="Gibbons S.M."/>
            <person name="Avila-Pacheco J."/>
            <person name="Jiang X."/>
            <person name="Kearney S.M."/>
            <person name="Perrotta A.R."/>
            <person name="Berdy B."/>
            <person name="Zhao S."/>
            <person name="Lieberman T.D."/>
            <person name="Swanson P.K."/>
            <person name="Smith M."/>
            <person name="Roesemann S."/>
            <person name="Alexander J.E."/>
            <person name="Rich S.A."/>
            <person name="Livny J."/>
            <person name="Vlamakis H."/>
            <person name="Clish C."/>
            <person name="Bullock K."/>
            <person name="Deik A."/>
            <person name="Scott J."/>
            <person name="Pierce K.A."/>
            <person name="Xavier R.J."/>
            <person name="Alm E.J."/>
        </authorList>
    </citation>
    <scope>NUCLEOTIDE SEQUENCE [LARGE SCALE GENOMIC DNA]</scope>
    <source>
        <strain evidence="4 5">BIOML-A14</strain>
    </source>
</reference>
<evidence type="ECO:0000313" key="4">
    <source>
        <dbReference type="EMBL" id="KAA4659688.1"/>
    </source>
</evidence>
<name>A0A642C4R9_BACOV</name>
<proteinExistence type="predicted"/>